<comment type="pathway">
    <text evidence="10">Carbohydrate degradation.</text>
</comment>
<dbReference type="RefSeq" id="WP_324667628.1">
    <property type="nucleotide sequence ID" value="NZ_CP141614.1"/>
</dbReference>
<feature type="active site" description="Proton acceptor" evidence="10">
    <location>
        <position position="33"/>
    </location>
</feature>
<dbReference type="PROSITE" id="PS01086">
    <property type="entry name" value="RIBUL_P_3_EPIMER_2"/>
    <property type="match status" value="1"/>
</dbReference>
<dbReference type="InterPro" id="IPR026019">
    <property type="entry name" value="Ribul_P_3_epim"/>
</dbReference>
<evidence type="ECO:0000313" key="12">
    <source>
        <dbReference type="EMBL" id="WRP13383.1"/>
    </source>
</evidence>
<comment type="catalytic activity">
    <reaction evidence="1 10 11">
        <text>D-ribulose 5-phosphate = D-xylulose 5-phosphate</text>
        <dbReference type="Rhea" id="RHEA:13677"/>
        <dbReference type="ChEBI" id="CHEBI:57737"/>
        <dbReference type="ChEBI" id="CHEBI:58121"/>
        <dbReference type="EC" id="5.1.3.1"/>
    </reaction>
</comment>
<feature type="binding site" evidence="10">
    <location>
        <position position="173"/>
    </location>
    <ligand>
        <name>a divalent metal cation</name>
        <dbReference type="ChEBI" id="CHEBI:60240"/>
    </ligand>
</feature>
<dbReference type="EC" id="5.1.3.1" evidence="7 10"/>
<dbReference type="Proteomes" id="UP001333102">
    <property type="component" value="Chromosome"/>
</dbReference>
<evidence type="ECO:0000256" key="9">
    <source>
        <dbReference type="ARBA" id="ARBA00023235"/>
    </source>
</evidence>
<dbReference type="GO" id="GO:0004750">
    <property type="term" value="F:D-ribulose-phosphate 3-epimerase activity"/>
    <property type="evidence" value="ECO:0007669"/>
    <property type="project" value="UniProtKB-EC"/>
</dbReference>
<dbReference type="InterPro" id="IPR013785">
    <property type="entry name" value="Aldolase_TIM"/>
</dbReference>
<keyword evidence="9 10" id="KW-0413">Isomerase</keyword>
<evidence type="ECO:0000256" key="11">
    <source>
        <dbReference type="PIRNR" id="PIRNR001461"/>
    </source>
</evidence>
<evidence type="ECO:0000256" key="5">
    <source>
        <dbReference type="ARBA" id="ARBA00001954"/>
    </source>
</evidence>
<organism evidence="12 13">
    <name type="scientific">Geochorda subterranea</name>
    <dbReference type="NCBI Taxonomy" id="3109564"/>
    <lineage>
        <taxon>Bacteria</taxon>
        <taxon>Bacillati</taxon>
        <taxon>Bacillota</taxon>
        <taxon>Limnochordia</taxon>
        <taxon>Limnochordales</taxon>
        <taxon>Geochordaceae</taxon>
        <taxon>Geochorda</taxon>
    </lineage>
</organism>
<evidence type="ECO:0000256" key="7">
    <source>
        <dbReference type="ARBA" id="ARBA00013188"/>
    </source>
</evidence>
<dbReference type="InterPro" id="IPR011060">
    <property type="entry name" value="RibuloseP-bd_barrel"/>
</dbReference>
<comment type="cofactor">
    <cofactor evidence="2">
        <name>Mn(2+)</name>
        <dbReference type="ChEBI" id="CHEBI:29035"/>
    </cofactor>
</comment>
<dbReference type="SUPFAM" id="SSF51366">
    <property type="entry name" value="Ribulose-phoshate binding barrel"/>
    <property type="match status" value="1"/>
</dbReference>
<feature type="binding site" evidence="10">
    <location>
        <position position="33"/>
    </location>
    <ligand>
        <name>a divalent metal cation</name>
        <dbReference type="ChEBI" id="CHEBI:60240"/>
    </ligand>
</feature>
<feature type="binding site" evidence="10">
    <location>
        <position position="64"/>
    </location>
    <ligand>
        <name>substrate</name>
    </ligand>
</feature>
<comment type="cofactor">
    <cofactor evidence="5">
        <name>Fe(2+)</name>
        <dbReference type="ChEBI" id="CHEBI:29033"/>
    </cofactor>
</comment>
<feature type="binding site" evidence="10">
    <location>
        <position position="64"/>
    </location>
    <ligand>
        <name>a divalent metal cation</name>
        <dbReference type="ChEBI" id="CHEBI:60240"/>
    </ligand>
</feature>
<evidence type="ECO:0000256" key="10">
    <source>
        <dbReference type="HAMAP-Rule" id="MF_02227"/>
    </source>
</evidence>
<comment type="cofactor">
    <cofactor evidence="4">
        <name>Zn(2+)</name>
        <dbReference type="ChEBI" id="CHEBI:29105"/>
    </cofactor>
</comment>
<feature type="binding site" evidence="10">
    <location>
        <position position="8"/>
    </location>
    <ligand>
        <name>substrate</name>
    </ligand>
</feature>
<gene>
    <name evidence="10 12" type="primary">rpe</name>
    <name evidence="12" type="ORF">VLY81_07940</name>
</gene>
<feature type="binding site" evidence="10">
    <location>
        <begin position="140"/>
        <end position="143"/>
    </location>
    <ligand>
        <name>substrate</name>
    </ligand>
</feature>
<reference evidence="13" key="1">
    <citation type="submission" date="2023-12" db="EMBL/GenBank/DDBJ databases">
        <title>Novel isolates from deep terrestrial aquifers shed light on the physiology and ecology of the class Limnochordia.</title>
        <authorList>
            <person name="Karnachuk O.V."/>
            <person name="Lukina A.P."/>
            <person name="Avakyan M.R."/>
            <person name="Kadnikov V."/>
            <person name="Begmatov S."/>
            <person name="Beletsky A.V."/>
            <person name="Mardanov A.V."/>
            <person name="Ravin N.V."/>
        </authorList>
    </citation>
    <scope>NUCLEOTIDE SEQUENCE [LARGE SCALE GENOMIC DNA]</scope>
    <source>
        <strain evidence="13">LN</strain>
    </source>
</reference>
<proteinExistence type="inferred from homology"/>
<accession>A0ABZ1BLC3</accession>
<dbReference type="Pfam" id="PF00834">
    <property type="entry name" value="Ribul_P_3_epim"/>
    <property type="match status" value="1"/>
</dbReference>
<dbReference type="InterPro" id="IPR000056">
    <property type="entry name" value="Ribul_P_3_epim-like"/>
</dbReference>
<comment type="cofactor">
    <cofactor evidence="3">
        <name>Co(2+)</name>
        <dbReference type="ChEBI" id="CHEBI:48828"/>
    </cofactor>
</comment>
<feature type="binding site" evidence="10">
    <location>
        <begin position="173"/>
        <end position="175"/>
    </location>
    <ligand>
        <name>substrate</name>
    </ligand>
</feature>
<evidence type="ECO:0000256" key="4">
    <source>
        <dbReference type="ARBA" id="ARBA00001947"/>
    </source>
</evidence>
<evidence type="ECO:0000256" key="6">
    <source>
        <dbReference type="ARBA" id="ARBA00009541"/>
    </source>
</evidence>
<dbReference type="Gene3D" id="3.20.20.70">
    <property type="entry name" value="Aldolase class I"/>
    <property type="match status" value="1"/>
</dbReference>
<name>A0ABZ1BLC3_9FIRM</name>
<dbReference type="NCBIfam" id="NF004076">
    <property type="entry name" value="PRK05581.1-4"/>
    <property type="match status" value="1"/>
</dbReference>
<dbReference type="PIRSF" id="PIRSF001461">
    <property type="entry name" value="RPE"/>
    <property type="match status" value="1"/>
</dbReference>
<evidence type="ECO:0000313" key="13">
    <source>
        <dbReference type="Proteomes" id="UP001333102"/>
    </source>
</evidence>
<comment type="similarity">
    <text evidence="6 10 11">Belongs to the ribulose-phosphate 3-epimerase family.</text>
</comment>
<keyword evidence="10 11" id="KW-0119">Carbohydrate metabolism</keyword>
<feature type="binding site" evidence="10">
    <location>
        <position position="31"/>
    </location>
    <ligand>
        <name>a divalent metal cation</name>
        <dbReference type="ChEBI" id="CHEBI:60240"/>
    </ligand>
</feature>
<dbReference type="PROSITE" id="PS01085">
    <property type="entry name" value="RIBUL_P_3_EPIMER_1"/>
    <property type="match status" value="1"/>
</dbReference>
<evidence type="ECO:0000256" key="1">
    <source>
        <dbReference type="ARBA" id="ARBA00001782"/>
    </source>
</evidence>
<protein>
    <recommendedName>
        <fullName evidence="7 10">Ribulose-phosphate 3-epimerase</fullName>
        <ecNumber evidence="7 10">5.1.3.1</ecNumber>
    </recommendedName>
</protein>
<keyword evidence="13" id="KW-1185">Reference proteome</keyword>
<evidence type="ECO:0000256" key="8">
    <source>
        <dbReference type="ARBA" id="ARBA00022723"/>
    </source>
</evidence>
<dbReference type="HAMAP" id="MF_02227">
    <property type="entry name" value="RPE"/>
    <property type="match status" value="1"/>
</dbReference>
<evidence type="ECO:0000256" key="2">
    <source>
        <dbReference type="ARBA" id="ARBA00001936"/>
    </source>
</evidence>
<comment type="function">
    <text evidence="10">Catalyzes the reversible epimerization of D-ribulose 5-phosphate to D-xylulose 5-phosphate.</text>
</comment>
<keyword evidence="8 10" id="KW-0479">Metal-binding</keyword>
<sequence>MSVKIAPSLLAADFAHLAHEVGRVPNADWLHVDVMDGHFVPNLTIGPPVVQALRRVTSLPLDVHLMVEAPERWLEAFARAGADRLTIHVEATVHLDRLLRQIRELGLHPGAALNPATPVESLRYVVELVDQVLVMTVNPGFGGQPFIPGMLRKVAEVRRLLESQGSHADVVVDGGVDERTAPHLVAAGASVLVAGTSVFGDPDPAAALTRLRRTARPPSDR</sequence>
<feature type="active site" description="Proton donor" evidence="10">
    <location>
        <position position="173"/>
    </location>
</feature>
<dbReference type="CDD" id="cd00429">
    <property type="entry name" value="RPE"/>
    <property type="match status" value="1"/>
</dbReference>
<dbReference type="EMBL" id="CP141614">
    <property type="protein sequence ID" value="WRP13383.1"/>
    <property type="molecule type" value="Genomic_DNA"/>
</dbReference>
<comment type="cofactor">
    <cofactor evidence="10">
        <name>a divalent metal cation</name>
        <dbReference type="ChEBI" id="CHEBI:60240"/>
    </cofactor>
    <text evidence="10">Binds 1 divalent metal cation per subunit.</text>
</comment>
<dbReference type="PANTHER" id="PTHR11749">
    <property type="entry name" value="RIBULOSE-5-PHOSPHATE-3-EPIMERASE"/>
    <property type="match status" value="1"/>
</dbReference>
<evidence type="ECO:0000256" key="3">
    <source>
        <dbReference type="ARBA" id="ARBA00001941"/>
    </source>
</evidence>
<dbReference type="NCBIfam" id="TIGR01163">
    <property type="entry name" value="rpe"/>
    <property type="match status" value="1"/>
</dbReference>
<comment type="caution">
    <text evidence="10">Lacks conserved residue(s) required for the propagation of feature annotation.</text>
</comment>